<evidence type="ECO:0000313" key="1">
    <source>
        <dbReference type="EMBL" id="EKM58478.1"/>
    </source>
</evidence>
<dbReference type="KEGG" id="pco:PHACADRAFT_117466"/>
<dbReference type="HOGENOM" id="CLU_1450969_0_0_1"/>
<sequence>MLTSGVYPRYRSLRCLITRTRPLMSQPPITLPISTVQHDFESLITDVKDGIVPEETFWVSCYKTGEESVHGKVRLALSEQDRNHVEYEGKGGVHFWGDDTKHEYTVACPSLGIPSSTKAAVPAKTYADPLPQVQQDVYRKISAFDIAPDGSQFATGYDDGSVYIISATSPTAPPKLARKSHLSTVNS</sequence>
<evidence type="ECO:0000313" key="2">
    <source>
        <dbReference type="Proteomes" id="UP000008370"/>
    </source>
</evidence>
<feature type="non-terminal residue" evidence="1">
    <location>
        <position position="187"/>
    </location>
</feature>
<dbReference type="AlphaFoldDB" id="K5W3N1"/>
<organism evidence="1 2">
    <name type="scientific">Phanerochaete carnosa (strain HHB-10118-sp)</name>
    <name type="common">White-rot fungus</name>
    <name type="synonym">Peniophora carnosa</name>
    <dbReference type="NCBI Taxonomy" id="650164"/>
    <lineage>
        <taxon>Eukaryota</taxon>
        <taxon>Fungi</taxon>
        <taxon>Dikarya</taxon>
        <taxon>Basidiomycota</taxon>
        <taxon>Agaricomycotina</taxon>
        <taxon>Agaricomycetes</taxon>
        <taxon>Polyporales</taxon>
        <taxon>Phanerochaetaceae</taxon>
        <taxon>Phanerochaete</taxon>
    </lineage>
</organism>
<protein>
    <submittedName>
        <fullName evidence="1">Uncharacterized protein</fullName>
    </submittedName>
</protein>
<keyword evidence="2" id="KW-1185">Reference proteome</keyword>
<reference evidence="1 2" key="1">
    <citation type="journal article" date="2012" name="BMC Genomics">
        <title>Comparative genomics of the white-rot fungi, Phanerochaete carnosa and P. chrysosporium, to elucidate the genetic basis of the distinct wood types they colonize.</title>
        <authorList>
            <person name="Suzuki H."/>
            <person name="MacDonald J."/>
            <person name="Syed K."/>
            <person name="Salamov A."/>
            <person name="Hori C."/>
            <person name="Aerts A."/>
            <person name="Henrissat B."/>
            <person name="Wiebenga A."/>
            <person name="vanKuyk P.A."/>
            <person name="Barry K."/>
            <person name="Lindquist E."/>
            <person name="LaButti K."/>
            <person name="Lapidus A."/>
            <person name="Lucas S."/>
            <person name="Coutinho P."/>
            <person name="Gong Y."/>
            <person name="Samejima M."/>
            <person name="Mahadevan R."/>
            <person name="Abou-Zaid M."/>
            <person name="de Vries R.P."/>
            <person name="Igarashi K."/>
            <person name="Yadav J.S."/>
            <person name="Grigoriev I.V."/>
            <person name="Master E.R."/>
        </authorList>
    </citation>
    <scope>NUCLEOTIDE SEQUENCE [LARGE SCALE GENOMIC DNA]</scope>
    <source>
        <strain evidence="1 2">HHB-10118-sp</strain>
    </source>
</reference>
<gene>
    <name evidence="1" type="ORF">PHACADRAFT_117466</name>
</gene>
<dbReference type="GeneID" id="18907801"/>
<dbReference type="RefSeq" id="XP_007393790.1">
    <property type="nucleotide sequence ID" value="XM_007393728.1"/>
</dbReference>
<dbReference type="STRING" id="650164.K5W3N1"/>
<name>K5W3N1_PHACS</name>
<proteinExistence type="predicted"/>
<dbReference type="EMBL" id="JH930470">
    <property type="protein sequence ID" value="EKM58478.1"/>
    <property type="molecule type" value="Genomic_DNA"/>
</dbReference>
<dbReference type="OrthoDB" id="10257301at2759"/>
<dbReference type="InParanoid" id="K5W3N1"/>
<accession>K5W3N1</accession>
<dbReference type="Proteomes" id="UP000008370">
    <property type="component" value="Unassembled WGS sequence"/>
</dbReference>